<dbReference type="GO" id="GO:0009003">
    <property type="term" value="F:signal peptidase activity"/>
    <property type="evidence" value="ECO:0007669"/>
    <property type="project" value="UniProtKB-EC"/>
</dbReference>
<comment type="similarity">
    <text evidence="3 7">Belongs to the peptidase S26 family.</text>
</comment>
<dbReference type="PANTHER" id="PTHR43390:SF1">
    <property type="entry name" value="CHLOROPLAST PROCESSING PEPTIDASE"/>
    <property type="match status" value="1"/>
</dbReference>
<dbReference type="SUPFAM" id="SSF48452">
    <property type="entry name" value="TPR-like"/>
    <property type="match status" value="1"/>
</dbReference>
<accession>A0A8J6ZJ60</accession>
<evidence type="ECO:0000313" key="10">
    <source>
        <dbReference type="Proteomes" id="UP000622533"/>
    </source>
</evidence>
<evidence type="ECO:0000256" key="3">
    <source>
        <dbReference type="ARBA" id="ARBA00009370"/>
    </source>
</evidence>
<dbReference type="NCBIfam" id="TIGR02227">
    <property type="entry name" value="sigpep_I_bact"/>
    <property type="match status" value="1"/>
</dbReference>
<dbReference type="InterPro" id="IPR019757">
    <property type="entry name" value="Pept_S26A_signal_pept_1_Lys-AS"/>
</dbReference>
<dbReference type="InterPro" id="IPR019758">
    <property type="entry name" value="Pept_S26A_signal_pept_1_CS"/>
</dbReference>
<keyword evidence="7" id="KW-0645">Protease</keyword>
<dbReference type="SUPFAM" id="SSF51306">
    <property type="entry name" value="LexA/Signal peptidase"/>
    <property type="match status" value="1"/>
</dbReference>
<dbReference type="RefSeq" id="WP_193914540.1">
    <property type="nucleotide sequence ID" value="NZ_JADEXS020000001.1"/>
</dbReference>
<dbReference type="GO" id="GO:0005886">
    <property type="term" value="C:plasma membrane"/>
    <property type="evidence" value="ECO:0007669"/>
    <property type="project" value="UniProtKB-SubCell"/>
</dbReference>
<keyword evidence="5 7" id="KW-0378">Hydrolase</keyword>
<dbReference type="EC" id="3.4.21.89" evidence="4 7"/>
<dbReference type="PRINTS" id="PR00727">
    <property type="entry name" value="LEADERPTASE"/>
</dbReference>
<dbReference type="PANTHER" id="PTHR43390">
    <property type="entry name" value="SIGNAL PEPTIDASE I"/>
    <property type="match status" value="1"/>
</dbReference>
<dbReference type="PROSITE" id="PS00760">
    <property type="entry name" value="SPASE_I_2"/>
    <property type="match status" value="1"/>
</dbReference>
<gene>
    <name evidence="9" type="primary">lepB</name>
    <name evidence="9" type="ORF">IQ276_06470</name>
</gene>
<evidence type="ECO:0000256" key="6">
    <source>
        <dbReference type="PIRSR" id="PIRSR600223-1"/>
    </source>
</evidence>
<dbReference type="Pfam" id="PF10502">
    <property type="entry name" value="Peptidase_S26"/>
    <property type="match status" value="1"/>
</dbReference>
<comment type="caution">
    <text evidence="9">The sequence shown here is derived from an EMBL/GenBank/DDBJ whole genome shotgun (WGS) entry which is preliminary data.</text>
</comment>
<evidence type="ECO:0000256" key="4">
    <source>
        <dbReference type="ARBA" id="ARBA00013208"/>
    </source>
</evidence>
<evidence type="ECO:0000259" key="8">
    <source>
        <dbReference type="Pfam" id="PF10502"/>
    </source>
</evidence>
<evidence type="ECO:0000256" key="1">
    <source>
        <dbReference type="ARBA" id="ARBA00000677"/>
    </source>
</evidence>
<dbReference type="Proteomes" id="UP000622533">
    <property type="component" value="Unassembled WGS sequence"/>
</dbReference>
<organism evidence="9 10">
    <name type="scientific">Desmonostoc muscorum LEGE 12446</name>
    <dbReference type="NCBI Taxonomy" id="1828758"/>
    <lineage>
        <taxon>Bacteria</taxon>
        <taxon>Bacillati</taxon>
        <taxon>Cyanobacteriota</taxon>
        <taxon>Cyanophyceae</taxon>
        <taxon>Nostocales</taxon>
        <taxon>Nostocaceae</taxon>
        <taxon>Desmonostoc</taxon>
    </lineage>
</organism>
<sequence length="421" mass="48477">MRIDFILLTFLSVVSFIPLLNSEISQVKHQKLLQKIHRDKLSTKKILSVDSSNIRTLREMFEIRWIPAGSMETTLYGSPVQWNADYVLVDKFVYDSQLPKRGDIIIFKPTEKLTQLEYTEPFIKRIIALPGEKVELRKGKVYINNQLLQEKYLHPKQKTTIDVCASDEQPPALSKPQTLPPNSYLTLGDNRTNSYDSRCWGFVPKENIIGQVVRRVWPLESKLDLDETRNQQQYSLEELFLKNIGFIVAPNNLNDSINFFQKYLGDARKNRDINGEITALRHLSLYGIMLGYKNDQAMNYSQQLLNIARKHKLSGAETQALAYMSLASFLKDDPNLAINYGQQVLPLVQKNEDDYSEYTALLSLAIAHVYLNDCSKYQLFYSQSLSVLNRLPSSNKKILQEQIFPIFEQVNIKACLPLSKL</sequence>
<dbReference type="PROSITE" id="PS00761">
    <property type="entry name" value="SPASE_I_3"/>
    <property type="match status" value="1"/>
</dbReference>
<dbReference type="Gene3D" id="1.25.40.10">
    <property type="entry name" value="Tetratricopeptide repeat domain"/>
    <property type="match status" value="1"/>
</dbReference>
<feature type="active site" evidence="6">
    <location>
        <position position="124"/>
    </location>
</feature>
<dbReference type="InterPro" id="IPR019533">
    <property type="entry name" value="Peptidase_S26"/>
</dbReference>
<dbReference type="Gene3D" id="2.10.109.10">
    <property type="entry name" value="Umud Fragment, subunit A"/>
    <property type="match status" value="1"/>
</dbReference>
<evidence type="ECO:0000313" key="9">
    <source>
        <dbReference type="EMBL" id="MBE9022089.1"/>
    </source>
</evidence>
<dbReference type="CDD" id="cd06530">
    <property type="entry name" value="S26_SPase_I"/>
    <property type="match status" value="1"/>
</dbReference>
<proteinExistence type="inferred from homology"/>
<comment type="subcellular location">
    <subcellularLocation>
        <location evidence="2">Cell membrane</location>
        <topology evidence="2">Single-pass type II membrane protein</topology>
    </subcellularLocation>
    <subcellularLocation>
        <location evidence="7">Membrane</location>
        <topology evidence="7">Single-pass type II membrane protein</topology>
    </subcellularLocation>
</comment>
<protein>
    <recommendedName>
        <fullName evidence="4 7">Signal peptidase I</fullName>
        <ecNumber evidence="4 7">3.4.21.89</ecNumber>
    </recommendedName>
</protein>
<dbReference type="GO" id="GO:0006465">
    <property type="term" value="P:signal peptide processing"/>
    <property type="evidence" value="ECO:0007669"/>
    <property type="project" value="InterPro"/>
</dbReference>
<dbReference type="InterPro" id="IPR011990">
    <property type="entry name" value="TPR-like_helical_dom_sf"/>
</dbReference>
<reference evidence="9" key="1">
    <citation type="submission" date="2020-10" db="EMBL/GenBank/DDBJ databases">
        <authorList>
            <person name="Castelo-Branco R."/>
            <person name="Eusebio N."/>
            <person name="Adriana R."/>
            <person name="Vieira A."/>
            <person name="Brugerolle De Fraissinette N."/>
            <person name="Rezende De Castro R."/>
            <person name="Schneider M.P."/>
            <person name="Vasconcelos V."/>
            <person name="Leao P.N."/>
        </authorList>
    </citation>
    <scope>NUCLEOTIDE SEQUENCE</scope>
    <source>
        <strain evidence="9">LEGE 12446</strain>
    </source>
</reference>
<feature type="domain" description="Peptidase S26" evidence="8">
    <location>
        <begin position="61"/>
        <end position="217"/>
    </location>
</feature>
<evidence type="ECO:0000256" key="5">
    <source>
        <dbReference type="ARBA" id="ARBA00022801"/>
    </source>
</evidence>
<dbReference type="AlphaFoldDB" id="A0A8J6ZJ60"/>
<feature type="active site" evidence="6">
    <location>
        <position position="70"/>
    </location>
</feature>
<evidence type="ECO:0000256" key="2">
    <source>
        <dbReference type="ARBA" id="ARBA00004401"/>
    </source>
</evidence>
<dbReference type="InterPro" id="IPR000223">
    <property type="entry name" value="Pept_S26A_signal_pept_1"/>
</dbReference>
<name>A0A8J6ZJ60_DESMC</name>
<dbReference type="InterPro" id="IPR036286">
    <property type="entry name" value="LexA/Signal_pep-like_sf"/>
</dbReference>
<dbReference type="GO" id="GO:0004252">
    <property type="term" value="F:serine-type endopeptidase activity"/>
    <property type="evidence" value="ECO:0007669"/>
    <property type="project" value="InterPro"/>
</dbReference>
<evidence type="ECO:0000256" key="7">
    <source>
        <dbReference type="RuleBase" id="RU362042"/>
    </source>
</evidence>
<dbReference type="EMBL" id="JADEXS010000057">
    <property type="protein sequence ID" value="MBE9022089.1"/>
    <property type="molecule type" value="Genomic_DNA"/>
</dbReference>
<keyword evidence="10" id="KW-1185">Reference proteome</keyword>
<comment type="catalytic activity">
    <reaction evidence="1 7">
        <text>Cleavage of hydrophobic, N-terminal signal or leader sequences from secreted and periplasmic proteins.</text>
        <dbReference type="EC" id="3.4.21.89"/>
    </reaction>
</comment>